<keyword evidence="2" id="KW-0805">Transcription regulation</keyword>
<evidence type="ECO:0000256" key="1">
    <source>
        <dbReference type="ARBA" id="ARBA00009053"/>
    </source>
</evidence>
<dbReference type="CDD" id="cd22907">
    <property type="entry name" value="HFD_NFYB"/>
    <property type="match status" value="1"/>
</dbReference>
<dbReference type="GO" id="GO:0046982">
    <property type="term" value="F:protein heterodimerization activity"/>
    <property type="evidence" value="ECO:0007669"/>
    <property type="project" value="InterPro"/>
</dbReference>
<keyword evidence="3" id="KW-0804">Transcription</keyword>
<proteinExistence type="inferred from homology"/>
<feature type="region of interest" description="Disordered" evidence="4">
    <location>
        <begin position="160"/>
        <end position="198"/>
    </location>
</feature>
<keyword evidence="7" id="KW-1185">Reference proteome</keyword>
<name>A0A022RVS1_ERYGU</name>
<dbReference type="InterPro" id="IPR027113">
    <property type="entry name" value="Transc_fact_NFYB/HAP3"/>
</dbReference>
<dbReference type="PANTHER" id="PTHR11064:SF115">
    <property type="entry name" value="NUCLEAR TRANSCRIPTION FACTOR Y SUBUNIT B-9"/>
    <property type="match status" value="1"/>
</dbReference>
<dbReference type="PRINTS" id="PR00615">
    <property type="entry name" value="CCAATSUBUNTA"/>
</dbReference>
<feature type="compositionally biased region" description="Low complexity" evidence="4">
    <location>
        <begin position="160"/>
        <end position="172"/>
    </location>
</feature>
<evidence type="ECO:0000256" key="3">
    <source>
        <dbReference type="ARBA" id="ARBA00023163"/>
    </source>
</evidence>
<dbReference type="Pfam" id="PF00808">
    <property type="entry name" value="CBFD_NFYB_HMF"/>
    <property type="match status" value="1"/>
</dbReference>
<dbReference type="eggNOG" id="KOG0869">
    <property type="taxonomic scope" value="Eukaryota"/>
</dbReference>
<feature type="region of interest" description="Disordered" evidence="4">
    <location>
        <begin position="1"/>
        <end position="55"/>
    </location>
</feature>
<dbReference type="PANTHER" id="PTHR11064">
    <property type="entry name" value="CCAAT-BINDING TRANSCRIPTION FACTOR-RELATED"/>
    <property type="match status" value="1"/>
</dbReference>
<feature type="domain" description="Transcription factor CBF/NF-Y/archaeal histone" evidence="5">
    <location>
        <begin position="58"/>
        <end position="121"/>
    </location>
</feature>
<feature type="compositionally biased region" description="Polar residues" evidence="4">
    <location>
        <begin position="1"/>
        <end position="46"/>
    </location>
</feature>
<evidence type="ECO:0000313" key="7">
    <source>
        <dbReference type="Proteomes" id="UP000030748"/>
    </source>
</evidence>
<comment type="similarity">
    <text evidence="1">Belongs to the NFYB/HAP3 subunit family.</text>
</comment>
<evidence type="ECO:0000259" key="5">
    <source>
        <dbReference type="Pfam" id="PF00808"/>
    </source>
</evidence>
<dbReference type="InterPro" id="IPR003958">
    <property type="entry name" value="CBFA_NFYB_domain"/>
</dbReference>
<reference evidence="6 7" key="1">
    <citation type="journal article" date="2013" name="Proc. Natl. Acad. Sci. U.S.A.">
        <title>Fine-scale variation in meiotic recombination in Mimulus inferred from population shotgun sequencing.</title>
        <authorList>
            <person name="Hellsten U."/>
            <person name="Wright K.M."/>
            <person name="Jenkins J."/>
            <person name="Shu S."/>
            <person name="Yuan Y."/>
            <person name="Wessler S.R."/>
            <person name="Schmutz J."/>
            <person name="Willis J.H."/>
            <person name="Rokhsar D.S."/>
        </authorList>
    </citation>
    <scope>NUCLEOTIDE SEQUENCE [LARGE SCALE GENOMIC DNA]</scope>
    <source>
        <strain evidence="7">cv. DUN x IM62</strain>
    </source>
</reference>
<dbReference type="Proteomes" id="UP000030748">
    <property type="component" value="Unassembled WGS sequence"/>
</dbReference>
<evidence type="ECO:0000256" key="4">
    <source>
        <dbReference type="SAM" id="MobiDB-lite"/>
    </source>
</evidence>
<dbReference type="GO" id="GO:0016602">
    <property type="term" value="C:CCAAT-binding factor complex"/>
    <property type="evidence" value="ECO:0000318"/>
    <property type="project" value="GO_Central"/>
</dbReference>
<dbReference type="GO" id="GO:0000981">
    <property type="term" value="F:DNA-binding transcription factor activity, RNA polymerase II-specific"/>
    <property type="evidence" value="ECO:0000318"/>
    <property type="project" value="GO_Central"/>
</dbReference>
<dbReference type="GO" id="GO:0006357">
    <property type="term" value="P:regulation of transcription by RNA polymerase II"/>
    <property type="evidence" value="ECO:0000318"/>
    <property type="project" value="GO_Central"/>
</dbReference>
<organism evidence="6 7">
    <name type="scientific">Erythranthe guttata</name>
    <name type="common">Yellow monkey flower</name>
    <name type="synonym">Mimulus guttatus</name>
    <dbReference type="NCBI Taxonomy" id="4155"/>
    <lineage>
        <taxon>Eukaryota</taxon>
        <taxon>Viridiplantae</taxon>
        <taxon>Streptophyta</taxon>
        <taxon>Embryophyta</taxon>
        <taxon>Tracheophyta</taxon>
        <taxon>Spermatophyta</taxon>
        <taxon>Magnoliopsida</taxon>
        <taxon>eudicotyledons</taxon>
        <taxon>Gunneridae</taxon>
        <taxon>Pentapetalae</taxon>
        <taxon>asterids</taxon>
        <taxon>lamiids</taxon>
        <taxon>Lamiales</taxon>
        <taxon>Phrymaceae</taxon>
        <taxon>Erythranthe</taxon>
    </lineage>
</organism>
<dbReference type="GO" id="GO:0001228">
    <property type="term" value="F:DNA-binding transcription activator activity, RNA polymerase II-specific"/>
    <property type="evidence" value="ECO:0007669"/>
    <property type="project" value="InterPro"/>
</dbReference>
<evidence type="ECO:0000313" key="6">
    <source>
        <dbReference type="EMBL" id="EYU44061.1"/>
    </source>
</evidence>
<dbReference type="SUPFAM" id="SSF47113">
    <property type="entry name" value="Histone-fold"/>
    <property type="match status" value="1"/>
</dbReference>
<accession>A0A022RVS1</accession>
<dbReference type="EMBL" id="KI630222">
    <property type="protein sequence ID" value="EYU44061.1"/>
    <property type="molecule type" value="Genomic_DNA"/>
</dbReference>
<dbReference type="AlphaFoldDB" id="A0A022RVS1"/>
<gene>
    <name evidence="6" type="ORF">MIMGU_mgv1a025111mg</name>
</gene>
<dbReference type="STRING" id="4155.A0A022RVS1"/>
<protein>
    <recommendedName>
        <fullName evidence="5">Transcription factor CBF/NF-Y/archaeal histone domain-containing protein</fullName>
    </recommendedName>
</protein>
<evidence type="ECO:0000256" key="2">
    <source>
        <dbReference type="ARBA" id="ARBA00023015"/>
    </source>
</evidence>
<dbReference type="InterPro" id="IPR009072">
    <property type="entry name" value="Histone-fold"/>
</dbReference>
<sequence length="198" mass="21068">MEIGGNSNAQHKDTTGASASASGTIDPNSVAPNLPTSNVGDQNQAPPQDFRRETDLYMPMTNIVRVLRRALPPHAKISDDAKEIIQECVSEFISIVTSEANEKAHREYRKTIHPEDVIAAMSSLGFDDYVEPLTVYLNKYRAEDPERGASMQIQLPMAVPSGAQQPPAAVVAPPVPPPPLAPLVGGGGRECSPSSGGD</sequence>
<dbReference type="Gene3D" id="1.10.20.10">
    <property type="entry name" value="Histone, subunit A"/>
    <property type="match status" value="1"/>
</dbReference>